<sequence>MADAKITCINKPLSGSHEHITHVGNPEVGWIWTVADVVKSIDANQNTFYVLDPSTGKRANVGVIRPSNHAPYLRTYADGNWSDNLLSLPRYMYAIS</sequence>
<dbReference type="RefSeq" id="WP_013149381.1">
    <property type="nucleotide sequence ID" value="NC_014207.1"/>
</dbReference>
<accession>D7DP45</accession>
<dbReference type="AlphaFoldDB" id="D7DP45"/>
<reference evidence="2" key="1">
    <citation type="submission" date="2010-05" db="EMBL/GenBank/DDBJ databases">
        <title>Complete sequence of Methylotenera sp. 301.</title>
        <authorList>
            <person name="Lucas S."/>
            <person name="Copeland A."/>
            <person name="Lapidus A."/>
            <person name="Cheng J.-F."/>
            <person name="Bruce D."/>
            <person name="Goodwin L."/>
            <person name="Pitluck S."/>
            <person name="Clum A."/>
            <person name="Land M."/>
            <person name="Hauser L."/>
            <person name="Kyrpides N."/>
            <person name="Ivanova N."/>
            <person name="Chistoservova L."/>
            <person name="Kalyuzhnaya M."/>
            <person name="Woyke T."/>
        </authorList>
    </citation>
    <scope>NUCLEOTIDE SEQUENCE [LARGE SCALE GENOMIC DNA]</scope>
    <source>
        <strain evidence="2">301</strain>
    </source>
</reference>
<dbReference type="Pfam" id="PF13031">
    <property type="entry name" value="DUF3892"/>
    <property type="match status" value="1"/>
</dbReference>
<gene>
    <name evidence="1" type="ordered locus">M301_2722</name>
</gene>
<dbReference type="HOGENOM" id="CLU_159803_0_0_4"/>
<dbReference type="Proteomes" id="UP000000383">
    <property type="component" value="Chromosome"/>
</dbReference>
<evidence type="ECO:0000313" key="2">
    <source>
        <dbReference type="Proteomes" id="UP000000383"/>
    </source>
</evidence>
<proteinExistence type="predicted"/>
<dbReference type="OrthoDB" id="826539at2"/>
<dbReference type="InterPro" id="IPR024997">
    <property type="entry name" value="DUF3892"/>
</dbReference>
<protein>
    <recommendedName>
        <fullName evidence="3">DUF3892 domain-containing protein</fullName>
    </recommendedName>
</protein>
<reference evidence="1 2" key="2">
    <citation type="journal article" date="2011" name="J. Bacteriol.">
        <title>Genomes of three methylotrophs from a single niche uncover genetic and metabolic divergence of Methylophilaceae.</title>
        <authorList>
            <person name="Lapidus A."/>
            <person name="Clum A."/>
            <person name="Labutti K."/>
            <person name="Kaluzhnaya M.G."/>
            <person name="Lim S."/>
            <person name="Beck D.A."/>
            <person name="Glavina Del Rio T."/>
            <person name="Nolan M."/>
            <person name="Mavromatis K."/>
            <person name="Huntemann M."/>
            <person name="Lucas S."/>
            <person name="Lidstrom M.E."/>
            <person name="Ivanova N."/>
            <person name="Chistoserdova L."/>
        </authorList>
    </citation>
    <scope>NUCLEOTIDE SEQUENCE [LARGE SCALE GENOMIC DNA]</scope>
    <source>
        <strain evidence="1 2">301</strain>
    </source>
</reference>
<evidence type="ECO:0000313" key="1">
    <source>
        <dbReference type="EMBL" id="ADI31076.1"/>
    </source>
</evidence>
<dbReference type="EMBL" id="CP002056">
    <property type="protein sequence ID" value="ADI31076.1"/>
    <property type="molecule type" value="Genomic_DNA"/>
</dbReference>
<name>D7DP45_METV0</name>
<dbReference type="KEGG" id="meh:M301_2722"/>
<keyword evidence="2" id="KW-1185">Reference proteome</keyword>
<dbReference type="eggNOG" id="ENOG50331A5">
    <property type="taxonomic scope" value="Bacteria"/>
</dbReference>
<organism evidence="1 2">
    <name type="scientific">Methylotenera versatilis (strain 301)</name>
    <dbReference type="NCBI Taxonomy" id="666681"/>
    <lineage>
        <taxon>Bacteria</taxon>
        <taxon>Pseudomonadati</taxon>
        <taxon>Pseudomonadota</taxon>
        <taxon>Betaproteobacteria</taxon>
        <taxon>Nitrosomonadales</taxon>
        <taxon>Methylophilaceae</taxon>
        <taxon>Methylotenera</taxon>
    </lineage>
</organism>
<evidence type="ECO:0008006" key="3">
    <source>
        <dbReference type="Google" id="ProtNLM"/>
    </source>
</evidence>